<comment type="similarity">
    <text evidence="2">Belongs to the CDIP1/LITAF family.</text>
</comment>
<dbReference type="InterPro" id="IPR037519">
    <property type="entry name" value="LITAF_fam"/>
</dbReference>
<feature type="domain" description="LITAF" evidence="7">
    <location>
        <begin position="126"/>
        <end position="207"/>
    </location>
</feature>
<name>A0A8S1PCC7_9CILI</name>
<keyword evidence="5 6" id="KW-0472">Membrane</keyword>
<dbReference type="EMBL" id="CAJJDN010000074">
    <property type="protein sequence ID" value="CAD8100850.1"/>
    <property type="molecule type" value="Genomic_DNA"/>
</dbReference>
<evidence type="ECO:0000256" key="4">
    <source>
        <dbReference type="ARBA" id="ARBA00022833"/>
    </source>
</evidence>
<accession>A0A8S1PCC7</accession>
<dbReference type="PANTHER" id="PTHR23292:SF6">
    <property type="entry name" value="FI16602P1-RELATED"/>
    <property type="match status" value="1"/>
</dbReference>
<dbReference type="AlphaFoldDB" id="A0A8S1PCC7"/>
<dbReference type="InterPro" id="IPR006629">
    <property type="entry name" value="LITAF"/>
</dbReference>
<evidence type="ECO:0000256" key="2">
    <source>
        <dbReference type="ARBA" id="ARBA00005975"/>
    </source>
</evidence>
<keyword evidence="6" id="KW-0812">Transmembrane</keyword>
<protein>
    <recommendedName>
        <fullName evidence="7">LITAF domain-containing protein</fullName>
    </recommendedName>
</protein>
<comment type="subcellular location">
    <subcellularLocation>
        <location evidence="1">Membrane</location>
        <topology evidence="1">Peripheral membrane protein</topology>
    </subcellularLocation>
</comment>
<organism evidence="8 9">
    <name type="scientific">Paramecium sonneborni</name>
    <dbReference type="NCBI Taxonomy" id="65129"/>
    <lineage>
        <taxon>Eukaryota</taxon>
        <taxon>Sar</taxon>
        <taxon>Alveolata</taxon>
        <taxon>Ciliophora</taxon>
        <taxon>Intramacronucleata</taxon>
        <taxon>Oligohymenophorea</taxon>
        <taxon>Peniculida</taxon>
        <taxon>Parameciidae</taxon>
        <taxon>Paramecium</taxon>
    </lineage>
</organism>
<comment type="caution">
    <text evidence="8">The sequence shown here is derived from an EMBL/GenBank/DDBJ whole genome shotgun (WGS) entry which is preliminary data.</text>
</comment>
<feature type="transmembrane region" description="Helical" evidence="6">
    <location>
        <begin position="166"/>
        <end position="185"/>
    </location>
</feature>
<gene>
    <name evidence="8" type="ORF">PSON_ATCC_30995.1.T0740247</name>
</gene>
<sequence length="212" mass="24568">MQTQIKSQLYQEENIPIKISQQEQKKSQLHDIELNQQERIQQSSIPVYEKTRLPKDSNIYMNKSKIPGFQEVAINWPQGASFQQQSIVAQQVYSEVNQQQQMPASQLVNQQFMMPQSKPYQPGSGIPTHKDLTQIPKTRHSEYLQCRWCNQEVHSQVEYRIGLTQFILCLILSPAFLLGLIFVFSDICKDCYHFCTNCSCEMGVVKLIDFSS</sequence>
<evidence type="ECO:0000256" key="3">
    <source>
        <dbReference type="ARBA" id="ARBA00022723"/>
    </source>
</evidence>
<reference evidence="8" key="1">
    <citation type="submission" date="2021-01" db="EMBL/GenBank/DDBJ databases">
        <authorList>
            <consortium name="Genoscope - CEA"/>
            <person name="William W."/>
        </authorList>
    </citation>
    <scope>NUCLEOTIDE SEQUENCE</scope>
</reference>
<evidence type="ECO:0000313" key="8">
    <source>
        <dbReference type="EMBL" id="CAD8100850.1"/>
    </source>
</evidence>
<dbReference type="SMART" id="SM00714">
    <property type="entry name" value="LITAF"/>
    <property type="match status" value="1"/>
</dbReference>
<keyword evidence="4" id="KW-0862">Zinc</keyword>
<evidence type="ECO:0000256" key="6">
    <source>
        <dbReference type="SAM" id="Phobius"/>
    </source>
</evidence>
<evidence type="ECO:0000256" key="5">
    <source>
        <dbReference type="ARBA" id="ARBA00023136"/>
    </source>
</evidence>
<evidence type="ECO:0000259" key="7">
    <source>
        <dbReference type="PROSITE" id="PS51837"/>
    </source>
</evidence>
<keyword evidence="3" id="KW-0479">Metal-binding</keyword>
<dbReference type="GO" id="GO:0016020">
    <property type="term" value="C:membrane"/>
    <property type="evidence" value="ECO:0007669"/>
    <property type="project" value="UniProtKB-SubCell"/>
</dbReference>
<dbReference type="Pfam" id="PF10601">
    <property type="entry name" value="zf-LITAF-like"/>
    <property type="match status" value="1"/>
</dbReference>
<evidence type="ECO:0000313" key="9">
    <source>
        <dbReference type="Proteomes" id="UP000692954"/>
    </source>
</evidence>
<dbReference type="Proteomes" id="UP000692954">
    <property type="component" value="Unassembled WGS sequence"/>
</dbReference>
<dbReference type="PANTHER" id="PTHR23292">
    <property type="entry name" value="LIPOPOLYSACCHARIDE-INDUCED TUMOR NECROSIS FACTOR-ALPHA FACTOR"/>
    <property type="match status" value="1"/>
</dbReference>
<proteinExistence type="inferred from homology"/>
<keyword evidence="9" id="KW-1185">Reference proteome</keyword>
<keyword evidence="6" id="KW-1133">Transmembrane helix</keyword>
<dbReference type="PROSITE" id="PS51837">
    <property type="entry name" value="LITAF"/>
    <property type="match status" value="1"/>
</dbReference>
<dbReference type="GO" id="GO:0008270">
    <property type="term" value="F:zinc ion binding"/>
    <property type="evidence" value="ECO:0007669"/>
    <property type="project" value="TreeGrafter"/>
</dbReference>
<dbReference type="OrthoDB" id="311386at2759"/>
<evidence type="ECO:0000256" key="1">
    <source>
        <dbReference type="ARBA" id="ARBA00004170"/>
    </source>
</evidence>